<dbReference type="EMBL" id="JADCJZ010000002">
    <property type="protein sequence ID" value="MBE5024433.1"/>
    <property type="molecule type" value="Genomic_DNA"/>
</dbReference>
<dbReference type="Pfam" id="PF13173">
    <property type="entry name" value="AAA_14"/>
    <property type="match status" value="1"/>
</dbReference>
<evidence type="ECO:0000259" key="1">
    <source>
        <dbReference type="Pfam" id="PF13173"/>
    </source>
</evidence>
<keyword evidence="3" id="KW-1185">Reference proteome</keyword>
<sequence length="389" mass="43846">MDQLYEYMLRRLAQTPGLFHRYVYDSINWDNRMFGLVGPRGVGKTTLFLQRIKEAHSAQDALYVSADHLYFSTHSLYEVAERLYRDGGTHLFIDEVHKYPGWSRELKMMYDSLPGLRVYFTGSSVLDIERGDADLSRRAPKYEMQGLSFREYLAISHGIEVAARPLDDILAGDTGLPGVEHPLPLFRDYLRCGYYPFGSDVDFDLELSQVITRTLETDIPQYANMTAATGRKLKKLMAVVSTLAPFKPNMTSLGSQIQASRNNVEDYLLYMEKAGMVAQLRTGAGGLGALGKPEKVYLDNTNILYNLSDGREDIGSVRETFFFNQMRVNHLVTASKISDFQIGDLTFEVGGKSKTADQLRGAEKGYVVKDDIEFGHGNVVPLWAFGLNY</sequence>
<dbReference type="InterPro" id="IPR027417">
    <property type="entry name" value="P-loop_NTPase"/>
</dbReference>
<dbReference type="PANTHER" id="PTHR42990:SF1">
    <property type="entry name" value="AAA+ ATPASE DOMAIN-CONTAINING PROTEIN"/>
    <property type="match status" value="1"/>
</dbReference>
<dbReference type="RefSeq" id="WP_193529923.1">
    <property type="nucleotide sequence ID" value="NZ_JADCJZ010000002.1"/>
</dbReference>
<dbReference type="SUPFAM" id="SSF52540">
    <property type="entry name" value="P-loop containing nucleoside triphosphate hydrolases"/>
    <property type="match status" value="1"/>
</dbReference>
<evidence type="ECO:0000313" key="2">
    <source>
        <dbReference type="EMBL" id="MBE5024433.1"/>
    </source>
</evidence>
<dbReference type="PANTHER" id="PTHR42990">
    <property type="entry name" value="ATPASE"/>
    <property type="match status" value="1"/>
</dbReference>
<proteinExistence type="predicted"/>
<accession>A0ABR9QTM8</accession>
<organism evidence="2 3">
    <name type="scientific">Thermophilibacter gallinarum</name>
    <dbReference type="NCBI Taxonomy" id="2779357"/>
    <lineage>
        <taxon>Bacteria</taxon>
        <taxon>Bacillati</taxon>
        <taxon>Actinomycetota</taxon>
        <taxon>Coriobacteriia</taxon>
        <taxon>Coriobacteriales</taxon>
        <taxon>Atopobiaceae</taxon>
        <taxon>Thermophilibacter</taxon>
    </lineage>
</organism>
<reference evidence="2 3" key="1">
    <citation type="submission" date="2020-10" db="EMBL/GenBank/DDBJ databases">
        <title>ChiBAC.</title>
        <authorList>
            <person name="Zenner C."/>
            <person name="Hitch T.C.A."/>
            <person name="Clavel T."/>
        </authorList>
    </citation>
    <scope>NUCLEOTIDE SEQUENCE [LARGE SCALE GENOMIC DNA]</scope>
    <source>
        <strain evidence="2 3">DSM 107455</strain>
    </source>
</reference>
<name>A0ABR9QTM8_9ACTN</name>
<dbReference type="Proteomes" id="UP001194273">
    <property type="component" value="Unassembled WGS sequence"/>
</dbReference>
<gene>
    <name evidence="2" type="ORF">INF26_06140</name>
</gene>
<feature type="domain" description="AAA" evidence="1">
    <location>
        <begin position="31"/>
        <end position="153"/>
    </location>
</feature>
<evidence type="ECO:0000313" key="3">
    <source>
        <dbReference type="Proteomes" id="UP001194273"/>
    </source>
</evidence>
<protein>
    <submittedName>
        <fullName evidence="2">AAA family ATPase</fullName>
    </submittedName>
</protein>
<comment type="caution">
    <text evidence="2">The sequence shown here is derived from an EMBL/GenBank/DDBJ whole genome shotgun (WGS) entry which is preliminary data.</text>
</comment>
<dbReference type="InterPro" id="IPR041682">
    <property type="entry name" value="AAA_14"/>
</dbReference>